<dbReference type="PANTHER" id="PTHR30560:SF3">
    <property type="entry name" value="TRIGGER FACTOR-LIKE PROTEIN TIG, CHLOROPLASTIC"/>
    <property type="match status" value="1"/>
</dbReference>
<keyword evidence="5 11" id="KW-0132">Cell division</keyword>
<dbReference type="Pfam" id="PF05698">
    <property type="entry name" value="Trigger_C"/>
    <property type="match status" value="1"/>
</dbReference>
<evidence type="ECO:0000256" key="9">
    <source>
        <dbReference type="ARBA" id="ARBA00023306"/>
    </source>
</evidence>
<keyword evidence="6 11" id="KW-0697">Rotamase</keyword>
<dbReference type="InterPro" id="IPR037041">
    <property type="entry name" value="Trigger_fac_C_sf"/>
</dbReference>
<dbReference type="InterPro" id="IPR046357">
    <property type="entry name" value="PPIase_dom_sf"/>
</dbReference>
<dbReference type="EMBL" id="CP140158">
    <property type="protein sequence ID" value="WQG86264.1"/>
    <property type="molecule type" value="Genomic_DNA"/>
</dbReference>
<dbReference type="RefSeq" id="WP_018624297.1">
    <property type="nucleotide sequence ID" value="NZ_CP140158.1"/>
</dbReference>
<keyword evidence="9 11" id="KW-0131">Cell cycle</keyword>
<dbReference type="HAMAP" id="MF_00303">
    <property type="entry name" value="Trigger_factor_Tig"/>
    <property type="match status" value="1"/>
</dbReference>
<dbReference type="InterPro" id="IPR036611">
    <property type="entry name" value="Trigger_fac_ribosome-bd_sf"/>
</dbReference>
<evidence type="ECO:0000313" key="15">
    <source>
        <dbReference type="EMBL" id="WQG86264.1"/>
    </source>
</evidence>
<dbReference type="InterPro" id="IPR008880">
    <property type="entry name" value="Trigger_fac_C"/>
</dbReference>
<keyword evidence="7 11" id="KW-0143">Chaperone</keyword>
<evidence type="ECO:0000313" key="16">
    <source>
        <dbReference type="Proteomes" id="UP001324185"/>
    </source>
</evidence>
<dbReference type="InterPro" id="IPR001179">
    <property type="entry name" value="PPIase_FKBP_dom"/>
</dbReference>
<organism evidence="15 16">
    <name type="scientific">Kangiella aquimarina</name>
    <dbReference type="NCBI Taxonomy" id="261965"/>
    <lineage>
        <taxon>Bacteria</taxon>
        <taxon>Pseudomonadati</taxon>
        <taxon>Pseudomonadota</taxon>
        <taxon>Gammaproteobacteria</taxon>
        <taxon>Kangiellales</taxon>
        <taxon>Kangiellaceae</taxon>
        <taxon>Kangiella</taxon>
    </lineage>
</organism>
<feature type="domain" description="PPIase FKBP-type" evidence="14">
    <location>
        <begin position="161"/>
        <end position="249"/>
    </location>
</feature>
<dbReference type="PROSITE" id="PS50059">
    <property type="entry name" value="FKBP_PPIASE"/>
    <property type="match status" value="1"/>
</dbReference>
<gene>
    <name evidence="11 15" type="primary">tig</name>
    <name evidence="15" type="ORF">SR900_05085</name>
</gene>
<dbReference type="InterPro" id="IPR027304">
    <property type="entry name" value="Trigger_fact/SurA_dom_sf"/>
</dbReference>
<sequence length="432" mass="48599">MQVSVETTNGLERKLIIDVPAENIDGAVQKRLQDLARNVKMNGFRPGKVPFSVVKKRYGASVRQEVLGDVMQRHYFEAVQQEKLMPAGYPQLELIENNDGANLKFSATFEVYPEVKLADLNAIEIEKATSEVSDEDLTKMMDTLRGQRASWVEVKRKSKDGDQVVIDFKGFIDGEAFKGGEAKEFPLELGAGNMIPGFEEQLVGVSAGDDVEVKVTFPEDYHVDDLKGKEATFETHVHVVNKKELPTVTELAEQLGADDINSLKGDVKKNMERELRNAIKSRVKGQVMNQLVEKHEVEVPKAMLDQEIERMRQEMAQQMRAPQGQTPDLPASLFEEQATRRVKLGLVVSEIIKAEGLKADEDKVRAQVEDLAGVYEEPQEVIDWYYGDPNRLREVESLVLEDTVVDLVLEKAKVTEKSVSFDELLNPNKNQD</sequence>
<dbReference type="InterPro" id="IPR005215">
    <property type="entry name" value="Trig_fac"/>
</dbReference>
<dbReference type="Pfam" id="PF05697">
    <property type="entry name" value="Trigger_N"/>
    <property type="match status" value="1"/>
</dbReference>
<evidence type="ECO:0000256" key="6">
    <source>
        <dbReference type="ARBA" id="ARBA00023110"/>
    </source>
</evidence>
<dbReference type="SUPFAM" id="SSF102735">
    <property type="entry name" value="Trigger factor ribosome-binding domain"/>
    <property type="match status" value="1"/>
</dbReference>
<keyword evidence="8 11" id="KW-0413">Isomerase</keyword>
<comment type="domain">
    <text evidence="11">Consists of 3 domains; the N-terminus binds the ribosome, the middle domain has PPIase activity, while the C-terminus has intrinsic chaperone activity on its own.</text>
</comment>
<evidence type="ECO:0000256" key="4">
    <source>
        <dbReference type="ARBA" id="ARBA00016902"/>
    </source>
</evidence>
<comment type="function">
    <text evidence="11">Involved in protein export. Acts as a chaperone by maintaining the newly synthesized protein in an open conformation. Functions as a peptidyl-prolyl cis-trans isomerase.</text>
</comment>
<evidence type="ECO:0000256" key="10">
    <source>
        <dbReference type="ARBA" id="ARBA00029986"/>
    </source>
</evidence>
<keyword evidence="11" id="KW-0963">Cytoplasm</keyword>
<dbReference type="GO" id="GO:0003755">
    <property type="term" value="F:peptidyl-prolyl cis-trans isomerase activity"/>
    <property type="evidence" value="ECO:0007669"/>
    <property type="project" value="UniProtKB-EC"/>
</dbReference>
<dbReference type="NCBIfam" id="TIGR00115">
    <property type="entry name" value="tig"/>
    <property type="match status" value="1"/>
</dbReference>
<dbReference type="PIRSF" id="PIRSF003095">
    <property type="entry name" value="Trigger_factor"/>
    <property type="match status" value="1"/>
</dbReference>
<name>A0ABZ0X7C5_9GAMM</name>
<evidence type="ECO:0000256" key="7">
    <source>
        <dbReference type="ARBA" id="ARBA00023186"/>
    </source>
</evidence>
<evidence type="ECO:0000256" key="8">
    <source>
        <dbReference type="ARBA" id="ARBA00023235"/>
    </source>
</evidence>
<evidence type="ECO:0000256" key="12">
    <source>
        <dbReference type="PROSITE-ProRule" id="PRU00277"/>
    </source>
</evidence>
<dbReference type="EC" id="5.2.1.8" evidence="3 11"/>
<evidence type="ECO:0000256" key="5">
    <source>
        <dbReference type="ARBA" id="ARBA00022618"/>
    </source>
</evidence>
<dbReference type="PANTHER" id="PTHR30560">
    <property type="entry name" value="TRIGGER FACTOR CHAPERONE AND PEPTIDYL-PROLYL CIS/TRANS ISOMERASE"/>
    <property type="match status" value="1"/>
</dbReference>
<proteinExistence type="inferred from homology"/>
<evidence type="ECO:0000259" key="14">
    <source>
        <dbReference type="PROSITE" id="PS50059"/>
    </source>
</evidence>
<reference evidence="15 16" key="1">
    <citation type="submission" date="2023-11" db="EMBL/GenBank/DDBJ databases">
        <title>MicrobeMod: A computational toolkit for identifying prokaryotic methylation and restriction-modification with nanopore sequencing.</title>
        <authorList>
            <person name="Crits-Christoph A."/>
            <person name="Kang S.C."/>
            <person name="Lee H."/>
            <person name="Ostrov N."/>
        </authorList>
    </citation>
    <scope>NUCLEOTIDE SEQUENCE [LARGE SCALE GENOMIC DNA]</scope>
    <source>
        <strain evidence="15 16">DSMZ 16071</strain>
    </source>
</reference>
<dbReference type="SUPFAM" id="SSF54534">
    <property type="entry name" value="FKBP-like"/>
    <property type="match status" value="1"/>
</dbReference>
<comment type="subcellular location">
    <subcellularLocation>
        <location evidence="11">Cytoplasm</location>
    </subcellularLocation>
    <text evidence="11">About half TF is bound to the ribosome near the polypeptide exit tunnel while the other half is free in the cytoplasm.</text>
</comment>
<comment type="catalytic activity">
    <reaction evidence="1 11 12">
        <text>[protein]-peptidylproline (omega=180) = [protein]-peptidylproline (omega=0)</text>
        <dbReference type="Rhea" id="RHEA:16237"/>
        <dbReference type="Rhea" id="RHEA-COMP:10747"/>
        <dbReference type="Rhea" id="RHEA-COMP:10748"/>
        <dbReference type="ChEBI" id="CHEBI:83833"/>
        <dbReference type="ChEBI" id="CHEBI:83834"/>
        <dbReference type="EC" id="5.2.1.8"/>
    </reaction>
</comment>
<comment type="similarity">
    <text evidence="2 11 13">Belongs to the FKBP-type PPIase family. Tig subfamily.</text>
</comment>
<protein>
    <recommendedName>
        <fullName evidence="4 11">Trigger factor</fullName>
        <shortName evidence="11">TF</shortName>
        <ecNumber evidence="3 11">5.2.1.8</ecNumber>
    </recommendedName>
    <alternativeName>
        <fullName evidence="10 11">PPIase</fullName>
    </alternativeName>
</protein>
<dbReference type="Gene3D" id="3.30.70.1050">
    <property type="entry name" value="Trigger factor ribosome-binding domain"/>
    <property type="match status" value="1"/>
</dbReference>
<dbReference type="Proteomes" id="UP001324185">
    <property type="component" value="Chromosome"/>
</dbReference>
<evidence type="ECO:0000256" key="2">
    <source>
        <dbReference type="ARBA" id="ARBA00005464"/>
    </source>
</evidence>
<evidence type="ECO:0000256" key="1">
    <source>
        <dbReference type="ARBA" id="ARBA00000971"/>
    </source>
</evidence>
<evidence type="ECO:0000256" key="3">
    <source>
        <dbReference type="ARBA" id="ARBA00013194"/>
    </source>
</evidence>
<accession>A0ABZ0X7C5</accession>
<dbReference type="Gene3D" id="1.10.3120.10">
    <property type="entry name" value="Trigger factor, C-terminal domain"/>
    <property type="match status" value="1"/>
</dbReference>
<dbReference type="Gene3D" id="3.10.50.40">
    <property type="match status" value="1"/>
</dbReference>
<dbReference type="SUPFAM" id="SSF109998">
    <property type="entry name" value="Triger factor/SurA peptide-binding domain-like"/>
    <property type="match status" value="1"/>
</dbReference>
<keyword evidence="16" id="KW-1185">Reference proteome</keyword>
<evidence type="ECO:0000256" key="13">
    <source>
        <dbReference type="RuleBase" id="RU003914"/>
    </source>
</evidence>
<dbReference type="Pfam" id="PF00254">
    <property type="entry name" value="FKBP_C"/>
    <property type="match status" value="1"/>
</dbReference>
<dbReference type="InterPro" id="IPR008881">
    <property type="entry name" value="Trigger_fac_ribosome-bd_bac"/>
</dbReference>
<evidence type="ECO:0000256" key="11">
    <source>
        <dbReference type="HAMAP-Rule" id="MF_00303"/>
    </source>
</evidence>